<evidence type="ECO:0000313" key="4">
    <source>
        <dbReference type="Proteomes" id="UP000317155"/>
    </source>
</evidence>
<reference evidence="3 4" key="1">
    <citation type="submission" date="2019-07" db="EMBL/GenBank/DDBJ databases">
        <title>Insights of Desulfuromonas acetexigens electromicrobiology.</title>
        <authorList>
            <person name="Katuri K."/>
            <person name="Sapireddy V."/>
            <person name="Shaw D.R."/>
            <person name="Saikaly P."/>
        </authorList>
    </citation>
    <scope>NUCLEOTIDE SEQUENCE [LARGE SCALE GENOMIC DNA]</scope>
    <source>
        <strain evidence="3 4">2873</strain>
    </source>
</reference>
<dbReference type="InterPro" id="IPR022310">
    <property type="entry name" value="NAD/GMP_synthase"/>
</dbReference>
<dbReference type="PIRSF" id="PIRSF006661">
    <property type="entry name" value="PP-lp_UCP006661"/>
    <property type="match status" value="1"/>
</dbReference>
<dbReference type="GO" id="GO:0016783">
    <property type="term" value="F:sulfurtransferase activity"/>
    <property type="evidence" value="ECO:0007669"/>
    <property type="project" value="InterPro"/>
</dbReference>
<evidence type="ECO:0000256" key="1">
    <source>
        <dbReference type="PIRSR" id="PIRSR006661-1"/>
    </source>
</evidence>
<comment type="caution">
    <text evidence="3">The sequence shown here is derived from an EMBL/GenBank/DDBJ whole genome shotgun (WGS) entry which is preliminary data.</text>
</comment>
<dbReference type="InterPro" id="IPR052188">
    <property type="entry name" value="Ni-pincer_cofactor_biosynth"/>
</dbReference>
<sequence>MSDLDAKYLRLQELLRGLGSVLIAFSGGVDSTLLLRVAVEVLGAEKVLALTATSPTYPRYEFEESCALAATFGVRQLVVESDELQIPGFAENDRSRCYHCKKELFSLCRAKALELGFAEILDGSNLDDLGDFRPGRQAADELRVRSPLLEAGLGKEEIRELSRRFGLPTAEKQPFACLASRFPYGTEITAERLAQVERCEDFLRQRGFRNYRVRYHGDIARIEVAPEELARFGDDTLRAEVVAAFKAAGFTYVALDLQGYRSGSMNEVAA</sequence>
<dbReference type="NCBIfam" id="TIGR00268">
    <property type="entry name" value="ATP-dependent sacrificial sulfur transferase LarE"/>
    <property type="match status" value="1"/>
</dbReference>
<dbReference type="RefSeq" id="WP_092057400.1">
    <property type="nucleotide sequence ID" value="NZ_FOJJ01000034.1"/>
</dbReference>
<protein>
    <submittedName>
        <fullName evidence="3">ATP-dependent sacrificial sulfur transferase LarE</fullName>
    </submittedName>
</protein>
<dbReference type="CDD" id="cd01990">
    <property type="entry name" value="LarE-like"/>
    <property type="match status" value="1"/>
</dbReference>
<dbReference type="Pfam" id="PF02540">
    <property type="entry name" value="NAD_synthase"/>
    <property type="match status" value="1"/>
</dbReference>
<feature type="domain" description="NAD/GMP synthase" evidence="2">
    <location>
        <begin position="18"/>
        <end position="80"/>
    </location>
</feature>
<keyword evidence="3" id="KW-0808">Transferase</keyword>
<dbReference type="OrthoDB" id="9776919at2"/>
<name>A0A550JGK6_9BACT</name>
<dbReference type="InterPro" id="IPR014729">
    <property type="entry name" value="Rossmann-like_a/b/a_fold"/>
</dbReference>
<dbReference type="SUPFAM" id="SSF52402">
    <property type="entry name" value="Adenine nucleotide alpha hydrolases-like"/>
    <property type="match status" value="1"/>
</dbReference>
<dbReference type="GO" id="GO:0006163">
    <property type="term" value="P:purine nucleotide metabolic process"/>
    <property type="evidence" value="ECO:0007669"/>
    <property type="project" value="UniProtKB-ARBA"/>
</dbReference>
<keyword evidence="4" id="KW-1185">Reference proteome</keyword>
<gene>
    <name evidence="3" type="primary">larE</name>
    <name evidence="3" type="ORF">FL622_07165</name>
</gene>
<dbReference type="PANTHER" id="PTHR43169">
    <property type="entry name" value="EXSB FAMILY PROTEIN"/>
    <property type="match status" value="1"/>
</dbReference>
<accession>A0A550JGK6</accession>
<proteinExistence type="predicted"/>
<evidence type="ECO:0000259" key="2">
    <source>
        <dbReference type="Pfam" id="PF02540"/>
    </source>
</evidence>
<organism evidence="3 4">
    <name type="scientific">Trichloromonas acetexigens</name>
    <dbReference type="NCBI Taxonomy" id="38815"/>
    <lineage>
        <taxon>Bacteria</taxon>
        <taxon>Pseudomonadati</taxon>
        <taxon>Thermodesulfobacteriota</taxon>
        <taxon>Desulfuromonadia</taxon>
        <taxon>Desulfuromonadales</taxon>
        <taxon>Trichloromonadaceae</taxon>
        <taxon>Trichloromonas</taxon>
    </lineage>
</organism>
<evidence type="ECO:0000313" key="3">
    <source>
        <dbReference type="EMBL" id="TRO82349.1"/>
    </source>
</evidence>
<feature type="active site" description="Nucleophile and sulfur donor" evidence="1">
    <location>
        <position position="177"/>
    </location>
</feature>
<dbReference type="Gene3D" id="3.40.50.620">
    <property type="entry name" value="HUPs"/>
    <property type="match status" value="1"/>
</dbReference>
<dbReference type="Proteomes" id="UP000317155">
    <property type="component" value="Unassembled WGS sequence"/>
</dbReference>
<dbReference type="PANTHER" id="PTHR43169:SF2">
    <property type="entry name" value="NAD_GMP SYNTHASE DOMAIN-CONTAINING PROTEIN"/>
    <property type="match status" value="1"/>
</dbReference>
<dbReference type="InterPro" id="IPR005232">
    <property type="entry name" value="LarE"/>
</dbReference>
<dbReference type="AlphaFoldDB" id="A0A550JGK6"/>
<dbReference type="EMBL" id="VJVV01000004">
    <property type="protein sequence ID" value="TRO82349.1"/>
    <property type="molecule type" value="Genomic_DNA"/>
</dbReference>